<feature type="transmembrane region" description="Helical" evidence="5">
    <location>
        <begin position="59"/>
        <end position="76"/>
    </location>
</feature>
<accession>A0ABD5ULT1</accession>
<keyword evidence="4 5" id="KW-0472">Membrane</keyword>
<dbReference type="Proteomes" id="UP001596333">
    <property type="component" value="Unassembled WGS sequence"/>
</dbReference>
<evidence type="ECO:0000256" key="5">
    <source>
        <dbReference type="HAMAP-Rule" id="MF_01361"/>
    </source>
</evidence>
<dbReference type="Pfam" id="PF07043">
    <property type="entry name" value="DUF1328"/>
    <property type="match status" value="1"/>
</dbReference>
<dbReference type="InterPro" id="IPR009760">
    <property type="entry name" value="DUF1328"/>
</dbReference>
<reference evidence="6 7" key="1">
    <citation type="journal article" date="2019" name="Int. J. Syst. Evol. Microbiol.">
        <title>The Global Catalogue of Microorganisms (GCM) 10K type strain sequencing project: providing services to taxonomists for standard genome sequencing and annotation.</title>
        <authorList>
            <consortium name="The Broad Institute Genomics Platform"/>
            <consortium name="The Broad Institute Genome Sequencing Center for Infectious Disease"/>
            <person name="Wu L."/>
            <person name="Ma J."/>
        </authorList>
    </citation>
    <scope>NUCLEOTIDE SEQUENCE [LARGE SCALE GENOMIC DNA]</scope>
    <source>
        <strain evidence="6 7">Y73</strain>
    </source>
</reference>
<dbReference type="EMBL" id="JBHSXI010000023">
    <property type="protein sequence ID" value="MFC6890387.1"/>
    <property type="molecule type" value="Genomic_DNA"/>
</dbReference>
<dbReference type="GO" id="GO:0005886">
    <property type="term" value="C:plasma membrane"/>
    <property type="evidence" value="ECO:0007669"/>
    <property type="project" value="UniProtKB-UniRule"/>
</dbReference>
<keyword evidence="2 5" id="KW-0812">Transmembrane</keyword>
<evidence type="ECO:0000313" key="6">
    <source>
        <dbReference type="EMBL" id="MFC6890387.1"/>
    </source>
</evidence>
<organism evidence="6 7">
    <name type="scientific">Halorubrum trueperi</name>
    <dbReference type="NCBI Taxonomy" id="2004704"/>
    <lineage>
        <taxon>Archaea</taxon>
        <taxon>Methanobacteriati</taxon>
        <taxon>Methanobacteriota</taxon>
        <taxon>Stenosarchaea group</taxon>
        <taxon>Halobacteria</taxon>
        <taxon>Halobacteriales</taxon>
        <taxon>Haloferacaceae</taxon>
        <taxon>Halorubrum</taxon>
    </lineage>
</organism>
<keyword evidence="3 5" id="KW-1133">Transmembrane helix</keyword>
<comment type="caution">
    <text evidence="6">The sequence shown here is derived from an EMBL/GenBank/DDBJ whole genome shotgun (WGS) entry which is preliminary data.</text>
</comment>
<proteinExistence type="inferred from homology"/>
<name>A0ABD5ULT1_9EURY</name>
<evidence type="ECO:0000256" key="4">
    <source>
        <dbReference type="ARBA" id="ARBA00023136"/>
    </source>
</evidence>
<dbReference type="HAMAP" id="MF_01361">
    <property type="entry name" value="UPF0391"/>
    <property type="match status" value="1"/>
</dbReference>
<evidence type="ECO:0000256" key="1">
    <source>
        <dbReference type="ARBA" id="ARBA00022475"/>
    </source>
</evidence>
<keyword evidence="7" id="KW-1185">Reference proteome</keyword>
<dbReference type="RefSeq" id="WP_379770258.1">
    <property type="nucleotide sequence ID" value="NZ_JBHSXI010000023.1"/>
</dbReference>
<dbReference type="AlphaFoldDB" id="A0ABD5ULT1"/>
<protein>
    <recommendedName>
        <fullName evidence="5">UPF0391 membrane protein ACFQEY_15430</fullName>
    </recommendedName>
</protein>
<evidence type="ECO:0000256" key="2">
    <source>
        <dbReference type="ARBA" id="ARBA00022692"/>
    </source>
</evidence>
<evidence type="ECO:0000256" key="3">
    <source>
        <dbReference type="ARBA" id="ARBA00022989"/>
    </source>
</evidence>
<feature type="transmembrane region" description="Helical" evidence="5">
    <location>
        <begin position="30"/>
        <end position="47"/>
    </location>
</feature>
<dbReference type="NCBIfam" id="NF010229">
    <property type="entry name" value="PRK13682.1-4"/>
    <property type="match status" value="1"/>
</dbReference>
<comment type="caution">
    <text evidence="5">Lacks conserved residue(s) required for the propagation of feature annotation.</text>
</comment>
<keyword evidence="1 5" id="KW-1003">Cell membrane</keyword>
<gene>
    <name evidence="6" type="ORF">ACFQEY_15430</name>
</gene>
<comment type="similarity">
    <text evidence="5">Belongs to the UPF0391 family.</text>
</comment>
<evidence type="ECO:0000313" key="7">
    <source>
        <dbReference type="Proteomes" id="UP001596333"/>
    </source>
</evidence>
<sequence>MSAFGVPAAAESVPATAILNAIPAQFSGEFLQWAVVFFVIAIIAAVVGARGVAGVSMTVAKWFVIVFLLLAIVSLLL</sequence>